<feature type="domain" description="HMG box" evidence="6">
    <location>
        <begin position="141"/>
        <end position="210"/>
    </location>
</feature>
<feature type="region of interest" description="Disordered" evidence="5">
    <location>
        <begin position="378"/>
        <end position="458"/>
    </location>
</feature>
<dbReference type="Proteomes" id="UP001360560">
    <property type="component" value="Unassembled WGS sequence"/>
</dbReference>
<dbReference type="Gene3D" id="1.10.30.10">
    <property type="entry name" value="High mobility group box domain"/>
    <property type="match status" value="1"/>
</dbReference>
<dbReference type="InterPro" id="IPR009071">
    <property type="entry name" value="HMG_box_dom"/>
</dbReference>
<feature type="compositionally biased region" description="Polar residues" evidence="5">
    <location>
        <begin position="419"/>
        <end position="440"/>
    </location>
</feature>
<dbReference type="SUPFAM" id="SSF47095">
    <property type="entry name" value="HMG-box"/>
    <property type="match status" value="1"/>
</dbReference>
<dbReference type="PROSITE" id="PS50118">
    <property type="entry name" value="HMG_BOX_2"/>
    <property type="match status" value="1"/>
</dbReference>
<evidence type="ECO:0000256" key="3">
    <source>
        <dbReference type="ARBA" id="ARBA00023163"/>
    </source>
</evidence>
<dbReference type="GO" id="GO:0005634">
    <property type="term" value="C:nucleus"/>
    <property type="evidence" value="ECO:0007669"/>
    <property type="project" value="UniProtKB-UniRule"/>
</dbReference>
<dbReference type="PANTHER" id="PTHR10270:SF161">
    <property type="entry name" value="SEX-DETERMINING REGION Y PROTEIN"/>
    <property type="match status" value="1"/>
</dbReference>
<keyword evidence="3" id="KW-0804">Transcription</keyword>
<dbReference type="AlphaFoldDB" id="A0AAV5QV86"/>
<keyword evidence="4" id="KW-0539">Nucleus</keyword>
<keyword evidence="1" id="KW-0805">Transcription regulation</keyword>
<sequence length="458" mass="50178">MQTMSYQNFPPEQKWSQEIRSPLNSYQIMPNQSTVGATPDLSNSASPTIKNEIAPHTTLPPLSQVMFDTNQTSQQGHHPQTMHQQPQPHLIISDGFATFHGGNGISAPPSSTGSLLSISSRPIIPEHDEKCPFRTDGQPRIPRPRNAFILFRQHHHQAVLDEGNLIKTNPDVSRELGKRWRALPAEEKEYWNKLAEEEKKKHSEKYPGYRYVPRRSGKKGNCPACKAKAALKNGGSVAAANHAAAAQIQHTNPAHQLSNPISAPMPAPIAFNSLMADPMGVSDPNVSGNPGFVAGPPDPNGFPQYHPMHQDIIYQVPMGGAISPHTRGVAGNPMAPGMQFMTNQMFSPIPPPPGQFAMVPSLSMAQQPHQRVQNPMQVENPQHSQHQQVSGLPPLSNNYMASNYDMFPGSSNVEHHDTNIQNSSNSNDGTQFSRENNSVSLPHIGHLDIPANVGQINR</sequence>
<dbReference type="InterPro" id="IPR050140">
    <property type="entry name" value="SRY-related_HMG-box_TF-like"/>
</dbReference>
<dbReference type="CDD" id="cd01389">
    <property type="entry name" value="HMG-box_ROX1-like"/>
    <property type="match status" value="1"/>
</dbReference>
<dbReference type="FunFam" id="1.10.30.10:FF:000041">
    <property type="entry name" value="HMG box family protein"/>
    <property type="match status" value="1"/>
</dbReference>
<reference evidence="7 8" key="1">
    <citation type="journal article" date="2023" name="Elife">
        <title>Identification of key yeast species and microbe-microbe interactions impacting larval growth of Drosophila in the wild.</title>
        <authorList>
            <person name="Mure A."/>
            <person name="Sugiura Y."/>
            <person name="Maeda R."/>
            <person name="Honda K."/>
            <person name="Sakurai N."/>
            <person name="Takahashi Y."/>
            <person name="Watada M."/>
            <person name="Katoh T."/>
            <person name="Gotoh A."/>
            <person name="Gotoh Y."/>
            <person name="Taniguchi I."/>
            <person name="Nakamura K."/>
            <person name="Hayashi T."/>
            <person name="Katayama T."/>
            <person name="Uemura T."/>
            <person name="Hattori Y."/>
        </authorList>
    </citation>
    <scope>NUCLEOTIDE SEQUENCE [LARGE SCALE GENOMIC DNA]</scope>
    <source>
        <strain evidence="7 8">SC-9</strain>
    </source>
</reference>
<dbReference type="Pfam" id="PF00505">
    <property type="entry name" value="HMG_box"/>
    <property type="match status" value="1"/>
</dbReference>
<feature type="compositionally biased region" description="Polar residues" evidence="5">
    <location>
        <begin position="378"/>
        <end position="401"/>
    </location>
</feature>
<organism evidence="7 8">
    <name type="scientific">Saccharomycopsis crataegensis</name>
    <dbReference type="NCBI Taxonomy" id="43959"/>
    <lineage>
        <taxon>Eukaryota</taxon>
        <taxon>Fungi</taxon>
        <taxon>Dikarya</taxon>
        <taxon>Ascomycota</taxon>
        <taxon>Saccharomycotina</taxon>
        <taxon>Saccharomycetes</taxon>
        <taxon>Saccharomycopsidaceae</taxon>
        <taxon>Saccharomycopsis</taxon>
    </lineage>
</organism>
<evidence type="ECO:0000256" key="4">
    <source>
        <dbReference type="PROSITE-ProRule" id="PRU00267"/>
    </source>
</evidence>
<gene>
    <name evidence="7" type="ORF">DASC09_061560</name>
</gene>
<evidence type="ECO:0000256" key="1">
    <source>
        <dbReference type="ARBA" id="ARBA00023015"/>
    </source>
</evidence>
<dbReference type="EMBL" id="BTFZ01000020">
    <property type="protein sequence ID" value="GMM38817.1"/>
    <property type="molecule type" value="Genomic_DNA"/>
</dbReference>
<proteinExistence type="predicted"/>
<dbReference type="InterPro" id="IPR036910">
    <property type="entry name" value="HMG_box_dom_sf"/>
</dbReference>
<dbReference type="SMART" id="SM00398">
    <property type="entry name" value="HMG"/>
    <property type="match status" value="1"/>
</dbReference>
<evidence type="ECO:0000313" key="8">
    <source>
        <dbReference type="Proteomes" id="UP001360560"/>
    </source>
</evidence>
<dbReference type="GO" id="GO:0030154">
    <property type="term" value="P:cell differentiation"/>
    <property type="evidence" value="ECO:0007669"/>
    <property type="project" value="TreeGrafter"/>
</dbReference>
<dbReference type="GeneID" id="90076805"/>
<evidence type="ECO:0000256" key="2">
    <source>
        <dbReference type="ARBA" id="ARBA00023125"/>
    </source>
</evidence>
<dbReference type="PANTHER" id="PTHR10270">
    <property type="entry name" value="SOX TRANSCRIPTION FACTOR"/>
    <property type="match status" value="1"/>
</dbReference>
<keyword evidence="2 4" id="KW-0238">DNA-binding</keyword>
<evidence type="ECO:0000313" key="7">
    <source>
        <dbReference type="EMBL" id="GMM38817.1"/>
    </source>
</evidence>
<keyword evidence="8" id="KW-1185">Reference proteome</keyword>
<evidence type="ECO:0000256" key="5">
    <source>
        <dbReference type="SAM" id="MobiDB-lite"/>
    </source>
</evidence>
<dbReference type="GO" id="GO:0001228">
    <property type="term" value="F:DNA-binding transcription activator activity, RNA polymerase II-specific"/>
    <property type="evidence" value="ECO:0007669"/>
    <property type="project" value="TreeGrafter"/>
</dbReference>
<dbReference type="RefSeq" id="XP_064855812.1">
    <property type="nucleotide sequence ID" value="XM_064999740.1"/>
</dbReference>
<protein>
    <submittedName>
        <fullName evidence="7">Rox1 protein</fullName>
    </submittedName>
</protein>
<name>A0AAV5QV86_9ASCO</name>
<accession>A0AAV5QV86</accession>
<feature type="DNA-binding region" description="HMG box" evidence="4">
    <location>
        <begin position="141"/>
        <end position="210"/>
    </location>
</feature>
<comment type="caution">
    <text evidence="7">The sequence shown here is derived from an EMBL/GenBank/DDBJ whole genome shotgun (WGS) entry which is preliminary data.</text>
</comment>
<dbReference type="GO" id="GO:0000978">
    <property type="term" value="F:RNA polymerase II cis-regulatory region sequence-specific DNA binding"/>
    <property type="evidence" value="ECO:0007669"/>
    <property type="project" value="TreeGrafter"/>
</dbReference>
<dbReference type="GO" id="GO:0000122">
    <property type="term" value="P:negative regulation of transcription by RNA polymerase II"/>
    <property type="evidence" value="ECO:0007669"/>
    <property type="project" value="TreeGrafter"/>
</dbReference>
<evidence type="ECO:0000259" key="6">
    <source>
        <dbReference type="PROSITE" id="PS50118"/>
    </source>
</evidence>